<evidence type="ECO:0000259" key="6">
    <source>
        <dbReference type="Pfam" id="PF13515"/>
    </source>
</evidence>
<feature type="transmembrane region" description="Helical" evidence="5">
    <location>
        <begin position="28"/>
        <end position="49"/>
    </location>
</feature>
<feature type="domain" description="Integral membrane bound transporter" evidence="6">
    <location>
        <begin position="44"/>
        <end position="166"/>
    </location>
</feature>
<protein>
    <submittedName>
        <fullName evidence="7">Uncharacterized membrane protein YgaE (UPF0421/DUF939 family)</fullName>
    </submittedName>
</protein>
<proteinExistence type="predicted"/>
<comment type="subcellular location">
    <subcellularLocation>
        <location evidence="1">Membrane</location>
        <topology evidence="1">Multi-pass membrane protein</topology>
    </subcellularLocation>
</comment>
<evidence type="ECO:0000256" key="5">
    <source>
        <dbReference type="SAM" id="Phobius"/>
    </source>
</evidence>
<keyword evidence="8" id="KW-1185">Reference proteome</keyword>
<evidence type="ECO:0000256" key="2">
    <source>
        <dbReference type="ARBA" id="ARBA00022692"/>
    </source>
</evidence>
<dbReference type="Pfam" id="PF13515">
    <property type="entry name" value="FUSC_2"/>
    <property type="match status" value="1"/>
</dbReference>
<dbReference type="EMBL" id="JACHBS010000001">
    <property type="protein sequence ID" value="MBB5618407.1"/>
    <property type="molecule type" value="Genomic_DNA"/>
</dbReference>
<dbReference type="AlphaFoldDB" id="A0A840XNJ8"/>
<dbReference type="GO" id="GO:0016020">
    <property type="term" value="C:membrane"/>
    <property type="evidence" value="ECO:0007669"/>
    <property type="project" value="UniProtKB-SubCell"/>
</dbReference>
<evidence type="ECO:0000256" key="3">
    <source>
        <dbReference type="ARBA" id="ARBA00022989"/>
    </source>
</evidence>
<keyword evidence="4 5" id="KW-0472">Membrane</keyword>
<evidence type="ECO:0000256" key="4">
    <source>
        <dbReference type="ARBA" id="ARBA00023136"/>
    </source>
</evidence>
<evidence type="ECO:0000256" key="1">
    <source>
        <dbReference type="ARBA" id="ARBA00004141"/>
    </source>
</evidence>
<feature type="transmembrane region" description="Helical" evidence="5">
    <location>
        <begin position="55"/>
        <end position="72"/>
    </location>
</feature>
<evidence type="ECO:0000313" key="8">
    <source>
        <dbReference type="Proteomes" id="UP000552883"/>
    </source>
</evidence>
<feature type="transmembrane region" description="Helical" evidence="5">
    <location>
        <begin position="128"/>
        <end position="144"/>
    </location>
</feature>
<name>A0A840XNJ8_9MICO</name>
<keyword evidence="2 5" id="KW-0812">Transmembrane</keyword>
<dbReference type="OrthoDB" id="5198202at2"/>
<dbReference type="RefSeq" id="WP_153982166.1">
    <property type="nucleotide sequence ID" value="NZ_BAAANZ010000002.1"/>
</dbReference>
<feature type="transmembrane region" description="Helical" evidence="5">
    <location>
        <begin position="79"/>
        <end position="98"/>
    </location>
</feature>
<keyword evidence="3 5" id="KW-1133">Transmembrane helix</keyword>
<feature type="transmembrane region" description="Helical" evidence="5">
    <location>
        <begin position="150"/>
        <end position="170"/>
    </location>
</feature>
<dbReference type="InterPro" id="IPR049453">
    <property type="entry name" value="Memb_transporter_dom"/>
</dbReference>
<evidence type="ECO:0000313" key="7">
    <source>
        <dbReference type="EMBL" id="MBB5618407.1"/>
    </source>
</evidence>
<gene>
    <name evidence="7" type="ORF">BJ959_001903</name>
</gene>
<organism evidence="7 8">
    <name type="scientific">Microcella frigidaquae</name>
    <dbReference type="NCBI Taxonomy" id="424758"/>
    <lineage>
        <taxon>Bacteria</taxon>
        <taxon>Bacillati</taxon>
        <taxon>Actinomycetota</taxon>
        <taxon>Actinomycetes</taxon>
        <taxon>Micrococcales</taxon>
        <taxon>Microbacteriaceae</taxon>
        <taxon>Microcella</taxon>
    </lineage>
</organism>
<reference evidence="7 8" key="1">
    <citation type="submission" date="2020-08" db="EMBL/GenBank/DDBJ databases">
        <title>Sequencing the genomes of 1000 actinobacteria strains.</title>
        <authorList>
            <person name="Klenk H.-P."/>
        </authorList>
    </citation>
    <scope>NUCLEOTIDE SEQUENCE [LARGE SCALE GENOMIC DNA]</scope>
    <source>
        <strain evidence="7 8">DSM 23889</strain>
    </source>
</reference>
<sequence length="366" mass="38662">MSEGGAELRRLERRIRLRLDARTALDRALRSLPAIGQIVVAATLAYLLARGLLGHELPLVAVTVTIVSLGLARDTTPRRVAETVVGMNIGIAIAALLVQGIGRGAWQIAVILAVTLVIARLLSPSAPFAIAAGVQSMLVAVLPSPDGGVFARSLDGLIGGAVALLITALIPRFDLLRPRGEVAALYSLLDQAATGMHDALRLGDAAAAELALARSRRTQSLLDDWSRGLDSARAVAAVSPWLRRQRHRLAEESALQQVSDLVTRHVRALARRVEVVARDGVPRPLLAELLAQAAELLRLLARSSDDEAARYAARAVAAGLAARCAPTAVDGVADQVVVVLLRPLTFDVLVHLGTPPDDARALLPPL</sequence>
<comment type="caution">
    <text evidence="7">The sequence shown here is derived from an EMBL/GenBank/DDBJ whole genome shotgun (WGS) entry which is preliminary data.</text>
</comment>
<dbReference type="Proteomes" id="UP000552883">
    <property type="component" value="Unassembled WGS sequence"/>
</dbReference>
<accession>A0A840XNJ8</accession>